<evidence type="ECO:0000313" key="5">
    <source>
        <dbReference type="Proteomes" id="UP000611708"/>
    </source>
</evidence>
<reference evidence="4 5" key="1">
    <citation type="submission" date="2020-11" db="EMBL/GenBank/DDBJ databases">
        <authorList>
            <person name="Kim M.K."/>
        </authorList>
    </citation>
    <scope>NUCLEOTIDE SEQUENCE [LARGE SCALE GENOMIC DNA]</scope>
    <source>
        <strain evidence="4 5">BT290</strain>
    </source>
</reference>
<feature type="domain" description="Bacterial Ig-like" evidence="3">
    <location>
        <begin position="31"/>
        <end position="109"/>
    </location>
</feature>
<dbReference type="PANTHER" id="PTHR38340">
    <property type="entry name" value="S-LAYER PROTEIN"/>
    <property type="match status" value="1"/>
</dbReference>
<accession>A0ABS0HQ22</accession>
<dbReference type="InterPro" id="IPR018511">
    <property type="entry name" value="Hemolysin-typ_Ca-bd_CS"/>
</dbReference>
<dbReference type="PRINTS" id="PR00313">
    <property type="entry name" value="CABNDNGRPT"/>
</dbReference>
<dbReference type="Pfam" id="PF19077">
    <property type="entry name" value="Big_13"/>
    <property type="match status" value="1"/>
</dbReference>
<keyword evidence="2" id="KW-0964">Secreted</keyword>
<protein>
    <recommendedName>
        <fullName evidence="3">Bacterial Ig-like domain-containing protein</fullName>
    </recommendedName>
</protein>
<sequence>MTTQTFEMAEAWATSFAPPAPPVIFTHPGSNITNNPKPVIVGSAEPGTTITVYANDAAIGTTTTDASGHWSITSTIDLGEGAHTFRAQAKDPDGNVSANSNTTTITIDTVVPTISITSGSWTWDATPLITGTAENGATVTLTVNGATYKTVAAAGSWSIDLGIATPTSGAPALNLHGRNSISVIAEDGAGNRSALVSQSLDIEINRLLIGDSRRNLLAGDLGDDTILGAGANDALYGGDGKDIIDGGSGNDVTYGGTGDDRATGGGGRDKLYGEVGADRLYGKAGRDMLSGGLGNDTLSGGTGQDVFVFDKELGTWRTDRLVNFDKITDFSVKDDTIRLDNAVFKKLGAGTASKPKALKEGFFTIGSHAKDKNDYLIYNTSKGVLSYDADGSGAKFKAVEFALLKKGLALTAKDFFVI</sequence>
<dbReference type="Pfam" id="PF00353">
    <property type="entry name" value="HemolysinCabind"/>
    <property type="match status" value="2"/>
</dbReference>
<evidence type="ECO:0000259" key="3">
    <source>
        <dbReference type="Pfam" id="PF19077"/>
    </source>
</evidence>
<dbReference type="InterPro" id="IPR011049">
    <property type="entry name" value="Serralysin-like_metalloprot_C"/>
</dbReference>
<dbReference type="InterPro" id="IPR001343">
    <property type="entry name" value="Hemolysn_Ca-bd"/>
</dbReference>
<gene>
    <name evidence="4" type="ORF">I2H36_05980</name>
</gene>
<evidence type="ECO:0000313" key="4">
    <source>
        <dbReference type="EMBL" id="MBF9195577.1"/>
    </source>
</evidence>
<dbReference type="EMBL" id="JADQDN010000002">
    <property type="protein sequence ID" value="MBF9195577.1"/>
    <property type="molecule type" value="Genomic_DNA"/>
</dbReference>
<dbReference type="SUPFAM" id="SSF51120">
    <property type="entry name" value="beta-Roll"/>
    <property type="match status" value="1"/>
</dbReference>
<comment type="caution">
    <text evidence="4">The sequence shown here is derived from an EMBL/GenBank/DDBJ whole genome shotgun (WGS) entry which is preliminary data.</text>
</comment>
<evidence type="ECO:0000256" key="2">
    <source>
        <dbReference type="ARBA" id="ARBA00022525"/>
    </source>
</evidence>
<dbReference type="Gene3D" id="2.150.10.10">
    <property type="entry name" value="Serralysin-like metalloprotease, C-terminal"/>
    <property type="match status" value="2"/>
</dbReference>
<proteinExistence type="predicted"/>
<comment type="subcellular location">
    <subcellularLocation>
        <location evidence="1">Secreted</location>
    </subcellularLocation>
</comment>
<organism evidence="4 5">
    <name type="scientific">Microvirga terrestris</name>
    <dbReference type="NCBI Taxonomy" id="2791024"/>
    <lineage>
        <taxon>Bacteria</taxon>
        <taxon>Pseudomonadati</taxon>
        <taxon>Pseudomonadota</taxon>
        <taxon>Alphaproteobacteria</taxon>
        <taxon>Hyphomicrobiales</taxon>
        <taxon>Methylobacteriaceae</taxon>
        <taxon>Microvirga</taxon>
    </lineage>
</organism>
<dbReference type="InterPro" id="IPR013783">
    <property type="entry name" value="Ig-like_fold"/>
</dbReference>
<dbReference type="PANTHER" id="PTHR38340:SF1">
    <property type="entry name" value="S-LAYER PROTEIN"/>
    <property type="match status" value="1"/>
</dbReference>
<evidence type="ECO:0000256" key="1">
    <source>
        <dbReference type="ARBA" id="ARBA00004613"/>
    </source>
</evidence>
<dbReference type="Gene3D" id="2.60.40.10">
    <property type="entry name" value="Immunoglobulins"/>
    <property type="match status" value="2"/>
</dbReference>
<keyword evidence="5" id="KW-1185">Reference proteome</keyword>
<dbReference type="RefSeq" id="WP_196262951.1">
    <property type="nucleotide sequence ID" value="NZ_JADQDN010000002.1"/>
</dbReference>
<dbReference type="InterPro" id="IPR050557">
    <property type="entry name" value="RTX_toxin/Mannuronan_C5-epim"/>
</dbReference>
<name>A0ABS0HQ22_9HYPH</name>
<dbReference type="PROSITE" id="PS00330">
    <property type="entry name" value="HEMOLYSIN_CALCIUM"/>
    <property type="match status" value="2"/>
</dbReference>
<dbReference type="NCBIfam" id="NF033510">
    <property type="entry name" value="Ca_tandemer"/>
    <property type="match status" value="2"/>
</dbReference>
<dbReference type="Proteomes" id="UP000611708">
    <property type="component" value="Unassembled WGS sequence"/>
</dbReference>
<dbReference type="InterPro" id="IPR044016">
    <property type="entry name" value="Big_13"/>
</dbReference>